<evidence type="ECO:0000256" key="4">
    <source>
        <dbReference type="ARBA" id="ARBA00022825"/>
    </source>
</evidence>
<dbReference type="SUPFAM" id="SSF47090">
    <property type="entry name" value="PGBD-like"/>
    <property type="match status" value="1"/>
</dbReference>
<dbReference type="InterPro" id="IPR029045">
    <property type="entry name" value="ClpP/crotonase-like_dom_sf"/>
</dbReference>
<dbReference type="Gene3D" id="3.90.226.10">
    <property type="entry name" value="2-enoyl-CoA Hydratase, Chain A, domain 1"/>
    <property type="match status" value="1"/>
</dbReference>
<evidence type="ECO:0000256" key="2">
    <source>
        <dbReference type="ARBA" id="ARBA00022670"/>
    </source>
</evidence>
<dbReference type="PANTHER" id="PTHR32060:SF30">
    <property type="entry name" value="CARBOXY-TERMINAL PROCESSING PROTEASE CTPA"/>
    <property type="match status" value="1"/>
</dbReference>
<proteinExistence type="inferred from homology"/>
<dbReference type="SUPFAM" id="SSF50156">
    <property type="entry name" value="PDZ domain-like"/>
    <property type="match status" value="1"/>
</dbReference>
<accession>A0A6P1MKE0</accession>
<evidence type="ECO:0000313" key="8">
    <source>
        <dbReference type="Proteomes" id="UP000463883"/>
    </source>
</evidence>
<dbReference type="Gene3D" id="2.30.42.10">
    <property type="match status" value="1"/>
</dbReference>
<dbReference type="InterPro" id="IPR001478">
    <property type="entry name" value="PDZ"/>
</dbReference>
<dbReference type="InterPro" id="IPR036365">
    <property type="entry name" value="PGBD-like_sf"/>
</dbReference>
<dbReference type="KEGG" id="amic:Ami3637_06555"/>
<protein>
    <submittedName>
        <fullName evidence="7">PDZ domain-containing protein</fullName>
    </submittedName>
</protein>
<dbReference type="Pfam" id="PF01471">
    <property type="entry name" value="PG_binding_1"/>
    <property type="match status" value="1"/>
</dbReference>
<dbReference type="SUPFAM" id="SSF52096">
    <property type="entry name" value="ClpP/crotonase"/>
    <property type="match status" value="1"/>
</dbReference>
<dbReference type="AlphaFoldDB" id="A0A6P1MKE0"/>
<dbReference type="GO" id="GO:0008236">
    <property type="term" value="F:serine-type peptidase activity"/>
    <property type="evidence" value="ECO:0007669"/>
    <property type="project" value="UniProtKB-KW"/>
</dbReference>
<keyword evidence="3 5" id="KW-0378">Hydrolase</keyword>
<evidence type="ECO:0000256" key="5">
    <source>
        <dbReference type="RuleBase" id="RU004404"/>
    </source>
</evidence>
<dbReference type="InterPro" id="IPR005151">
    <property type="entry name" value="Tail-specific_protease"/>
</dbReference>
<dbReference type="Proteomes" id="UP000463883">
    <property type="component" value="Chromosome"/>
</dbReference>
<evidence type="ECO:0000313" key="7">
    <source>
        <dbReference type="EMBL" id="QHI72106.1"/>
    </source>
</evidence>
<dbReference type="InterPro" id="IPR004447">
    <property type="entry name" value="Peptidase_S41A"/>
</dbReference>
<comment type="similarity">
    <text evidence="1 5">Belongs to the peptidase S41A family.</text>
</comment>
<dbReference type="RefSeq" id="WP_162361876.1">
    <property type="nucleotide sequence ID" value="NZ_CP047591.1"/>
</dbReference>
<dbReference type="SMART" id="SM00245">
    <property type="entry name" value="TSPc"/>
    <property type="match status" value="1"/>
</dbReference>
<dbReference type="GO" id="GO:0006508">
    <property type="term" value="P:proteolysis"/>
    <property type="evidence" value="ECO:0007669"/>
    <property type="project" value="UniProtKB-KW"/>
</dbReference>
<dbReference type="InterPro" id="IPR036034">
    <property type="entry name" value="PDZ_sf"/>
</dbReference>
<evidence type="ECO:0000256" key="1">
    <source>
        <dbReference type="ARBA" id="ARBA00009179"/>
    </source>
</evidence>
<sequence>MDKRIVKAIALVIAIALIITSFSFVVFLPAAFADTKEDTNSREYLLNRLVEMQDYMEFLNKYYKDKVDYDKLMDAAMEGATESLGDPYSVFYKTDNESEKFVEAVSGEYAGAGITMQDVDGKHKVVAVNAAGPAIKAGVEVGDIITKIDGKDAASLTLDQLATLMRGEVGTKVTLTIDRAGQKKEISIIREIITTASISYEMLDGKIGYMLISGFDSDVATEFKMARAALVNKGAESLIIDVRYNPGGYIDGAVEIANEIIPKGYIAHFMNKGNVIETEKATGSAGPQMPTVLLVNEESASASELLAGALQDNKAATLVGTTTFGKGVAQQMITLSSGDKAKVSVFYFVTPDKKTIDHVGVKPDYVVRNGVAGSEEAKAKYLTFAPMVAKEKPTTGSTGLTVYAAQQRLALLGYYKGKFTGTMDGDTVAAIEKFQKDEGLFAYPVIDNSTKGKLEIEAYGMAYGNTKKGDDLQLAKAIELLKK</sequence>
<dbReference type="NCBIfam" id="TIGR00225">
    <property type="entry name" value="prc"/>
    <property type="match status" value="1"/>
</dbReference>
<dbReference type="PROSITE" id="PS50106">
    <property type="entry name" value="PDZ"/>
    <property type="match status" value="1"/>
</dbReference>
<reference evidence="7 8" key="1">
    <citation type="submission" date="2020-01" db="EMBL/GenBank/DDBJ databases">
        <title>Genomic analysis of Aminipila sp. CBA3637.</title>
        <authorList>
            <person name="Kim Y.B."/>
            <person name="Roh S.W."/>
        </authorList>
    </citation>
    <scope>NUCLEOTIDE SEQUENCE [LARGE SCALE GENOMIC DNA]</scope>
    <source>
        <strain evidence="7 8">CBA3637</strain>
    </source>
</reference>
<keyword evidence="4 5" id="KW-0720">Serine protease</keyword>
<name>A0A6P1MKE0_9FIRM</name>
<dbReference type="SMART" id="SM00228">
    <property type="entry name" value="PDZ"/>
    <property type="match status" value="1"/>
</dbReference>
<dbReference type="InterPro" id="IPR055210">
    <property type="entry name" value="CtpA/B_N"/>
</dbReference>
<keyword evidence="2 5" id="KW-0645">Protease</keyword>
<evidence type="ECO:0000259" key="6">
    <source>
        <dbReference type="PROSITE" id="PS50106"/>
    </source>
</evidence>
<dbReference type="GO" id="GO:0007165">
    <property type="term" value="P:signal transduction"/>
    <property type="evidence" value="ECO:0007669"/>
    <property type="project" value="TreeGrafter"/>
</dbReference>
<keyword evidence="8" id="KW-1185">Reference proteome</keyword>
<dbReference type="CDD" id="cd07560">
    <property type="entry name" value="Peptidase_S41_CPP"/>
    <property type="match status" value="1"/>
</dbReference>
<gene>
    <name evidence="7" type="ORF">Ami3637_06555</name>
</gene>
<feature type="domain" description="PDZ" evidence="6">
    <location>
        <begin position="101"/>
        <end position="166"/>
    </location>
</feature>
<organism evidence="7 8">
    <name type="scientific">Aminipila terrae</name>
    <dbReference type="NCBI Taxonomy" id="2697030"/>
    <lineage>
        <taxon>Bacteria</taxon>
        <taxon>Bacillati</taxon>
        <taxon>Bacillota</taxon>
        <taxon>Clostridia</taxon>
        <taxon>Peptostreptococcales</taxon>
        <taxon>Anaerovoracaceae</taxon>
        <taxon>Aminipila</taxon>
    </lineage>
</organism>
<dbReference type="EMBL" id="CP047591">
    <property type="protein sequence ID" value="QHI72106.1"/>
    <property type="molecule type" value="Genomic_DNA"/>
</dbReference>
<dbReference type="Gene3D" id="3.30.750.44">
    <property type="match status" value="1"/>
</dbReference>
<dbReference type="GO" id="GO:0030288">
    <property type="term" value="C:outer membrane-bounded periplasmic space"/>
    <property type="evidence" value="ECO:0007669"/>
    <property type="project" value="TreeGrafter"/>
</dbReference>
<dbReference type="Gene3D" id="1.10.101.10">
    <property type="entry name" value="PGBD-like superfamily/PGBD"/>
    <property type="match status" value="1"/>
</dbReference>
<dbReference type="CDD" id="cd06782">
    <property type="entry name" value="cpPDZ_CPP-like"/>
    <property type="match status" value="1"/>
</dbReference>
<dbReference type="Pfam" id="PF13180">
    <property type="entry name" value="PDZ_2"/>
    <property type="match status" value="1"/>
</dbReference>
<dbReference type="PANTHER" id="PTHR32060">
    <property type="entry name" value="TAIL-SPECIFIC PROTEASE"/>
    <property type="match status" value="1"/>
</dbReference>
<evidence type="ECO:0000256" key="3">
    <source>
        <dbReference type="ARBA" id="ARBA00022801"/>
    </source>
</evidence>
<dbReference type="Pfam" id="PF03572">
    <property type="entry name" value="Peptidase_S41"/>
    <property type="match status" value="1"/>
</dbReference>
<dbReference type="InterPro" id="IPR036366">
    <property type="entry name" value="PGBDSf"/>
</dbReference>
<dbReference type="Pfam" id="PF22694">
    <property type="entry name" value="CtpB_N-like"/>
    <property type="match status" value="1"/>
</dbReference>
<dbReference type="InterPro" id="IPR002477">
    <property type="entry name" value="Peptidoglycan-bd-like"/>
</dbReference>
<dbReference type="GO" id="GO:0004175">
    <property type="term" value="F:endopeptidase activity"/>
    <property type="evidence" value="ECO:0007669"/>
    <property type="project" value="TreeGrafter"/>
</dbReference>